<evidence type="ECO:0000313" key="2">
    <source>
        <dbReference type="EMBL" id="KMP07554.1"/>
    </source>
</evidence>
<dbReference type="EMBL" id="DS028097">
    <property type="protein sequence ID" value="KMP07554.1"/>
    <property type="molecule type" value="Genomic_DNA"/>
</dbReference>
<reference evidence="3" key="1">
    <citation type="journal article" date="2010" name="Genome Res.">
        <title>Population genomic sequencing of Coccidioides fungi reveals recent hybridization and transposon control.</title>
        <authorList>
            <person name="Neafsey D.E."/>
            <person name="Barker B.M."/>
            <person name="Sharpton T.J."/>
            <person name="Stajich J.E."/>
            <person name="Park D.J."/>
            <person name="Whiston E."/>
            <person name="Hung C.-Y."/>
            <person name="McMahan C."/>
            <person name="White J."/>
            <person name="Sykes S."/>
            <person name="Heiman D."/>
            <person name="Young S."/>
            <person name="Zeng Q."/>
            <person name="Abouelleil A."/>
            <person name="Aftuck L."/>
            <person name="Bessette D."/>
            <person name="Brown A."/>
            <person name="FitzGerald M."/>
            <person name="Lui A."/>
            <person name="Macdonald J.P."/>
            <person name="Priest M."/>
            <person name="Orbach M.J."/>
            <person name="Galgiani J.N."/>
            <person name="Kirkland T.N."/>
            <person name="Cole G.T."/>
            <person name="Birren B.W."/>
            <person name="Henn M.R."/>
            <person name="Taylor J.W."/>
            <person name="Rounsley S.D."/>
        </authorList>
    </citation>
    <scope>NUCLEOTIDE SEQUENCE [LARGE SCALE GENOMIC DNA]</scope>
    <source>
        <strain evidence="3">RMSCC 2394</strain>
    </source>
</reference>
<gene>
    <name evidence="2" type="ORF">CIRG_07235</name>
</gene>
<evidence type="ECO:0008006" key="4">
    <source>
        <dbReference type="Google" id="ProtNLM"/>
    </source>
</evidence>
<dbReference type="AlphaFoldDB" id="A0A0J6YKD7"/>
<feature type="signal peptide" evidence="1">
    <location>
        <begin position="1"/>
        <end position="27"/>
    </location>
</feature>
<feature type="chain" id="PRO_5005285394" description="Secreted protein" evidence="1">
    <location>
        <begin position="28"/>
        <end position="135"/>
    </location>
</feature>
<sequence>MAHREKLMSWARVILVMFLAGIRPTYGARCVDFKAAQVSNAARASWSLSRRRDNLFLGNRQRVKAQIRGQSAKHRGAESKLEVHRAGGDLVAISWKSGLCFADLSWPRGVFRTKIRMQILRVCTKFLKLRVADEF</sequence>
<proteinExistence type="predicted"/>
<accession>A0A0J6YKD7</accession>
<dbReference type="Proteomes" id="UP000054565">
    <property type="component" value="Unassembled WGS sequence"/>
</dbReference>
<organism evidence="2 3">
    <name type="scientific">Coccidioides immitis RMSCC 2394</name>
    <dbReference type="NCBI Taxonomy" id="404692"/>
    <lineage>
        <taxon>Eukaryota</taxon>
        <taxon>Fungi</taxon>
        <taxon>Dikarya</taxon>
        <taxon>Ascomycota</taxon>
        <taxon>Pezizomycotina</taxon>
        <taxon>Eurotiomycetes</taxon>
        <taxon>Eurotiomycetidae</taxon>
        <taxon>Onygenales</taxon>
        <taxon>Onygenaceae</taxon>
        <taxon>Coccidioides</taxon>
    </lineage>
</organism>
<evidence type="ECO:0000313" key="3">
    <source>
        <dbReference type="Proteomes" id="UP000054565"/>
    </source>
</evidence>
<name>A0A0J6YKD7_COCIT</name>
<evidence type="ECO:0000256" key="1">
    <source>
        <dbReference type="SAM" id="SignalP"/>
    </source>
</evidence>
<keyword evidence="1" id="KW-0732">Signal</keyword>
<protein>
    <recommendedName>
        <fullName evidence="4">Secreted protein</fullName>
    </recommendedName>
</protein>